<evidence type="ECO:0008006" key="6">
    <source>
        <dbReference type="Google" id="ProtNLM"/>
    </source>
</evidence>
<comment type="caution">
    <text evidence="4">The sequence shown here is derived from an EMBL/GenBank/DDBJ whole genome shotgun (WGS) entry which is preliminary data.</text>
</comment>
<dbReference type="SUPFAM" id="SSF51735">
    <property type="entry name" value="NAD(P)-binding Rossmann-fold domains"/>
    <property type="match status" value="1"/>
</dbReference>
<dbReference type="PANTHER" id="PTHR11092:SF0">
    <property type="entry name" value="EPIMERASE FAMILY PROTEIN SDR39U1"/>
    <property type="match status" value="1"/>
</dbReference>
<evidence type="ECO:0000259" key="3">
    <source>
        <dbReference type="Pfam" id="PF08338"/>
    </source>
</evidence>
<dbReference type="InterPro" id="IPR013549">
    <property type="entry name" value="DUF1731"/>
</dbReference>
<sequence>MLTQFLRYQGEARSVLVTGGSGFIGKRLVPILLGLNHRVTLLSRNVPRDAQRFGDAVQFVTDLSAIEAAARFEVIINLAGEPLAGQRWTAQRKGRFLQSRLAVTAALCQLIERLGRKPDVLINGSAIGFYGPHGSEPLDEAGAAVPSFSHELCRRWEEAALKAERLGVRVCLLRIGIVLGPDGGPLAELRRPFDCGVAMQIADGRQWMSWIHLDDVVAIILYVVRNRAISGAVNTVAPHPVSNAEFAYALSAYLRTYAKVRVPAWLLRLVVGEMADEVLVTGQRVIPAKLQGAGFEFMHPTLPLALEDLIGPPIS</sequence>
<organism evidence="4 5">
    <name type="scientific">Halopseudomonas sabulinigri</name>
    <dbReference type="NCBI Taxonomy" id="472181"/>
    <lineage>
        <taxon>Bacteria</taxon>
        <taxon>Pseudomonadati</taxon>
        <taxon>Pseudomonadota</taxon>
        <taxon>Gammaproteobacteria</taxon>
        <taxon>Pseudomonadales</taxon>
        <taxon>Pseudomonadaceae</taxon>
        <taxon>Halopseudomonas</taxon>
    </lineage>
</organism>
<protein>
    <recommendedName>
        <fullName evidence="6">TIGR01777 family protein</fullName>
    </recommendedName>
</protein>
<dbReference type="Proteomes" id="UP001486808">
    <property type="component" value="Unassembled WGS sequence"/>
</dbReference>
<dbReference type="NCBIfam" id="TIGR01777">
    <property type="entry name" value="yfcH"/>
    <property type="match status" value="1"/>
</dbReference>
<evidence type="ECO:0000313" key="5">
    <source>
        <dbReference type="Proteomes" id="UP001486808"/>
    </source>
</evidence>
<feature type="domain" description="DUF1731" evidence="3">
    <location>
        <begin position="262"/>
        <end position="309"/>
    </location>
</feature>
<gene>
    <name evidence="4" type="ORF">NBRC116187_06970</name>
</gene>
<dbReference type="Gene3D" id="3.40.50.720">
    <property type="entry name" value="NAD(P)-binding Rossmann-like Domain"/>
    <property type="match status" value="1"/>
</dbReference>
<dbReference type="Pfam" id="PF01370">
    <property type="entry name" value="Epimerase"/>
    <property type="match status" value="1"/>
</dbReference>
<evidence type="ECO:0000256" key="1">
    <source>
        <dbReference type="ARBA" id="ARBA00009353"/>
    </source>
</evidence>
<keyword evidence="5" id="KW-1185">Reference proteome</keyword>
<dbReference type="PANTHER" id="PTHR11092">
    <property type="entry name" value="SUGAR NUCLEOTIDE EPIMERASE RELATED"/>
    <property type="match status" value="1"/>
</dbReference>
<evidence type="ECO:0000313" key="4">
    <source>
        <dbReference type="EMBL" id="GAA6130337.1"/>
    </source>
</evidence>
<dbReference type="RefSeq" id="WP_353386485.1">
    <property type="nucleotide sequence ID" value="NZ_BAABWD010000001.1"/>
</dbReference>
<dbReference type="EMBL" id="BAABWD010000001">
    <property type="protein sequence ID" value="GAA6130337.1"/>
    <property type="molecule type" value="Genomic_DNA"/>
</dbReference>
<dbReference type="InterPro" id="IPR010099">
    <property type="entry name" value="SDR39U1"/>
</dbReference>
<reference evidence="4 5" key="1">
    <citation type="submission" date="2024-04" db="EMBL/GenBank/DDBJ databases">
        <title>Draft genome sequence of Halopseudomonas sabulinigri NBRC 116187.</title>
        <authorList>
            <person name="Miyakawa T."/>
            <person name="Kusuya Y."/>
            <person name="Miura T."/>
        </authorList>
    </citation>
    <scope>NUCLEOTIDE SEQUENCE [LARGE SCALE GENOMIC DNA]</scope>
    <source>
        <strain evidence="4 5">4NH20-0042</strain>
    </source>
</reference>
<dbReference type="InterPro" id="IPR036291">
    <property type="entry name" value="NAD(P)-bd_dom_sf"/>
</dbReference>
<feature type="domain" description="NAD-dependent epimerase/dehydratase" evidence="2">
    <location>
        <begin position="15"/>
        <end position="226"/>
    </location>
</feature>
<evidence type="ECO:0000259" key="2">
    <source>
        <dbReference type="Pfam" id="PF01370"/>
    </source>
</evidence>
<dbReference type="Pfam" id="PF08338">
    <property type="entry name" value="DUF1731"/>
    <property type="match status" value="1"/>
</dbReference>
<comment type="similarity">
    <text evidence="1">Belongs to the NAD(P)-dependent epimerase/dehydratase family. SDR39U1 subfamily.</text>
</comment>
<name>A0ABP9ZLJ8_9GAMM</name>
<proteinExistence type="inferred from homology"/>
<accession>A0ABP9ZLJ8</accession>
<dbReference type="InterPro" id="IPR001509">
    <property type="entry name" value="Epimerase_deHydtase"/>
</dbReference>